<name>A0A4Y2DBB4_ARAVE</name>
<evidence type="ECO:0000259" key="1">
    <source>
        <dbReference type="Pfam" id="PF13843"/>
    </source>
</evidence>
<evidence type="ECO:0000313" key="2">
    <source>
        <dbReference type="EMBL" id="GBM13519.1"/>
    </source>
</evidence>
<accession>A0A4Y2DBB4</accession>
<dbReference type="EMBL" id="BGPR01242175">
    <property type="protein sequence ID" value="GBM13519.1"/>
    <property type="molecule type" value="Genomic_DNA"/>
</dbReference>
<feature type="non-terminal residue" evidence="2">
    <location>
        <position position="461"/>
    </location>
</feature>
<feature type="non-terminal residue" evidence="2">
    <location>
        <position position="1"/>
    </location>
</feature>
<dbReference type="InterPro" id="IPR029526">
    <property type="entry name" value="PGBD"/>
</dbReference>
<protein>
    <submittedName>
        <fullName evidence="2">PiggyBac transposable element-derived protein 1</fullName>
    </submittedName>
</protein>
<dbReference type="OrthoDB" id="6436761at2759"/>
<gene>
    <name evidence="2" type="primary">PGBD1_2</name>
    <name evidence="2" type="ORF">AVEN_32135_1</name>
</gene>
<dbReference type="Proteomes" id="UP000499080">
    <property type="component" value="Unassembled WGS sequence"/>
</dbReference>
<keyword evidence="3" id="KW-1185">Reference proteome</keyword>
<dbReference type="PANTHER" id="PTHR47272">
    <property type="entry name" value="DDE_TNP_1_7 DOMAIN-CONTAINING PROTEIN"/>
    <property type="match status" value="1"/>
</dbReference>
<reference evidence="2 3" key="1">
    <citation type="journal article" date="2019" name="Sci. Rep.">
        <title>Orb-weaving spider Araneus ventricosus genome elucidates the spidroin gene catalogue.</title>
        <authorList>
            <person name="Kono N."/>
            <person name="Nakamura H."/>
            <person name="Ohtoshi R."/>
            <person name="Moran D.A.P."/>
            <person name="Shinohara A."/>
            <person name="Yoshida Y."/>
            <person name="Fujiwara M."/>
            <person name="Mori M."/>
            <person name="Tomita M."/>
            <person name="Arakawa K."/>
        </authorList>
    </citation>
    <scope>NUCLEOTIDE SEQUENCE [LARGE SCALE GENOMIC DNA]</scope>
</reference>
<dbReference type="PANTHER" id="PTHR47272:SF2">
    <property type="entry name" value="PIGGYBAC TRANSPOSABLE ELEMENT-DERIVED PROTEIN 3-LIKE"/>
    <property type="match status" value="1"/>
</dbReference>
<dbReference type="AlphaFoldDB" id="A0A4Y2DBB4"/>
<sequence>SADIPAGPSVVRKNSKRKEEYKKVIWKTKSLTIPEEQTKYRGSNSLSAEIMALDIPYQFFSFFFNDELLNLILEETRRYSIQKDPSQPLQVSITDIQRYIGICYLMSLIHLLSARDYWSDNLGNQTIKETMSVKEFEKIRQFLHFIDNTKEIPRGINGHDRLFKVRPLIEGIRKRFMQVTMEECLSINEQICATKSRSILKQYMPKKPHKWGFKFFVLCGVSGFAYDFELYSGQENGAIRPPNEPDLGSASNVVRLSRLIPRNHNHKLFFDNYFNSLPLLEFLSKNGILSLGTVRRNRIPNCKLPLESEMKKEKRGYSLEQVCINSTEIPCVTWMDNKPVNFLSTFVGSLPIENISRFDKKLHKKTDIPCPFVVKQYNKHMGGVDLLDSHLGRYRNKMRSKKYYFRVFYHLLDVIMINSWILYKKVKANNPLSKIPLAKFREEVGVCLCKIGSETPNAKRG</sequence>
<evidence type="ECO:0000313" key="3">
    <source>
        <dbReference type="Proteomes" id="UP000499080"/>
    </source>
</evidence>
<organism evidence="2 3">
    <name type="scientific">Araneus ventricosus</name>
    <name type="common">Orbweaver spider</name>
    <name type="synonym">Epeira ventricosa</name>
    <dbReference type="NCBI Taxonomy" id="182803"/>
    <lineage>
        <taxon>Eukaryota</taxon>
        <taxon>Metazoa</taxon>
        <taxon>Ecdysozoa</taxon>
        <taxon>Arthropoda</taxon>
        <taxon>Chelicerata</taxon>
        <taxon>Arachnida</taxon>
        <taxon>Araneae</taxon>
        <taxon>Araneomorphae</taxon>
        <taxon>Entelegynae</taxon>
        <taxon>Araneoidea</taxon>
        <taxon>Araneidae</taxon>
        <taxon>Araneus</taxon>
    </lineage>
</organism>
<feature type="domain" description="PiggyBac transposable element-derived protein" evidence="1">
    <location>
        <begin position="56"/>
        <end position="420"/>
    </location>
</feature>
<comment type="caution">
    <text evidence="2">The sequence shown here is derived from an EMBL/GenBank/DDBJ whole genome shotgun (WGS) entry which is preliminary data.</text>
</comment>
<proteinExistence type="predicted"/>
<dbReference type="Pfam" id="PF13843">
    <property type="entry name" value="DDE_Tnp_1_7"/>
    <property type="match status" value="1"/>
</dbReference>